<comment type="catalytic activity">
    <reaction evidence="1">
        <text>Random hydrolysis of (1-&gt;4)-beta-D-mannosidic linkages in mannans, galactomannans and glucomannans.</text>
        <dbReference type="EC" id="3.2.1.78"/>
    </reaction>
</comment>
<evidence type="ECO:0000313" key="11">
    <source>
        <dbReference type="EMBL" id="KAF2830138.1"/>
    </source>
</evidence>
<gene>
    <name evidence="11" type="ORF">CC86DRAFT_392115</name>
</gene>
<name>A0A6A7ABM8_9PLEO</name>
<comment type="similarity">
    <text evidence="3">Belongs to the glycosyl hydrolase 5 (cellulase A) family.</text>
</comment>
<dbReference type="InterPro" id="IPR001547">
    <property type="entry name" value="Glyco_hydro_5"/>
</dbReference>
<dbReference type="PANTHER" id="PTHR31451">
    <property type="match status" value="1"/>
</dbReference>
<dbReference type="GO" id="GO:0016985">
    <property type="term" value="F:mannan endo-1,4-beta-mannosidase activity"/>
    <property type="evidence" value="ECO:0007669"/>
    <property type="project" value="UniProtKB-EC"/>
</dbReference>
<evidence type="ECO:0000256" key="8">
    <source>
        <dbReference type="ARBA" id="ARBA00023295"/>
    </source>
</evidence>
<keyword evidence="12" id="KW-1185">Reference proteome</keyword>
<keyword evidence="5" id="KW-0964">Secreted</keyword>
<evidence type="ECO:0000256" key="1">
    <source>
        <dbReference type="ARBA" id="ARBA00001678"/>
    </source>
</evidence>
<evidence type="ECO:0000256" key="9">
    <source>
        <dbReference type="SAM" id="SignalP"/>
    </source>
</evidence>
<dbReference type="GO" id="GO:0005576">
    <property type="term" value="C:extracellular region"/>
    <property type="evidence" value="ECO:0007669"/>
    <property type="project" value="UniProtKB-SubCell"/>
</dbReference>
<dbReference type="InterPro" id="IPR045053">
    <property type="entry name" value="MAN-like"/>
</dbReference>
<keyword evidence="6 9" id="KW-0732">Signal</keyword>
<accession>A0A6A7ABM8</accession>
<dbReference type="EMBL" id="MU006220">
    <property type="protein sequence ID" value="KAF2830138.1"/>
    <property type="molecule type" value="Genomic_DNA"/>
</dbReference>
<sequence>MKLTNILPFVAVVAALPAASNDVVPRASISKVDGLKFNIDGVTKYYAGTNSYWIPFLTNDNDVDTIMSHLKTSGHKILRIWGFNDAKSNPGGNTVYFQLFSGTSATINTGANGLQRLDAVVKAAEKHGIKLIINFVNNWTDYGGMAAYFSACGVTSNAQWYAAAKCQTMYQNYVKTVVNRYRTSTAVFAWELANEPRCNGCATSVLTAWVRKTSDYVRSLDADHMITLGDEGFGLAGDGSYPYQFSEGLDFAANLALPNISFGTFHLYPSAWGVSNDFGNGWVQAHAKVCQQVGKPCLFEEYGVTDKAQHCSVESGWQKTSLGLKDAGMAGDTFWQLGDTANGQKTHDDGHTIYYGSSDWTCLVTDHIKRIG</sequence>
<keyword evidence="7 11" id="KW-0378">Hydrolase</keyword>
<comment type="subcellular location">
    <subcellularLocation>
        <location evidence="2">Secreted</location>
    </subcellularLocation>
</comment>
<evidence type="ECO:0000259" key="10">
    <source>
        <dbReference type="Pfam" id="PF26410"/>
    </source>
</evidence>
<evidence type="ECO:0000256" key="5">
    <source>
        <dbReference type="ARBA" id="ARBA00022525"/>
    </source>
</evidence>
<feature type="domain" description="Glycoside hydrolase family 5" evidence="10">
    <location>
        <begin position="31"/>
        <end position="315"/>
    </location>
</feature>
<dbReference type="Gene3D" id="3.20.20.80">
    <property type="entry name" value="Glycosidases"/>
    <property type="match status" value="1"/>
</dbReference>
<dbReference type="InterPro" id="IPR017853">
    <property type="entry name" value="GH"/>
</dbReference>
<dbReference type="EC" id="3.2.1.78" evidence="4"/>
<protein>
    <recommendedName>
        <fullName evidence="4">mannan endo-1,4-beta-mannosidase</fullName>
        <ecNumber evidence="4">3.2.1.78</ecNumber>
    </recommendedName>
</protein>
<dbReference type="AlphaFoldDB" id="A0A6A7ABM8"/>
<evidence type="ECO:0000256" key="7">
    <source>
        <dbReference type="ARBA" id="ARBA00022801"/>
    </source>
</evidence>
<dbReference type="OrthoDB" id="406631at2759"/>
<organism evidence="11 12">
    <name type="scientific">Ophiobolus disseminans</name>
    <dbReference type="NCBI Taxonomy" id="1469910"/>
    <lineage>
        <taxon>Eukaryota</taxon>
        <taxon>Fungi</taxon>
        <taxon>Dikarya</taxon>
        <taxon>Ascomycota</taxon>
        <taxon>Pezizomycotina</taxon>
        <taxon>Dothideomycetes</taxon>
        <taxon>Pleosporomycetidae</taxon>
        <taxon>Pleosporales</taxon>
        <taxon>Pleosporineae</taxon>
        <taxon>Phaeosphaeriaceae</taxon>
        <taxon>Ophiobolus</taxon>
    </lineage>
</organism>
<dbReference type="FunFam" id="3.20.20.80:FF:000076">
    <property type="entry name" value="Mannan endo-1,4-beta-mannosidase A"/>
    <property type="match status" value="1"/>
</dbReference>
<evidence type="ECO:0000256" key="4">
    <source>
        <dbReference type="ARBA" id="ARBA00012706"/>
    </source>
</evidence>
<feature type="signal peptide" evidence="9">
    <location>
        <begin position="1"/>
        <end position="15"/>
    </location>
</feature>
<dbReference type="Pfam" id="PF26410">
    <property type="entry name" value="GH5_mannosidase"/>
    <property type="match status" value="1"/>
</dbReference>
<reference evidence="11" key="1">
    <citation type="journal article" date="2020" name="Stud. Mycol.">
        <title>101 Dothideomycetes genomes: a test case for predicting lifestyles and emergence of pathogens.</title>
        <authorList>
            <person name="Haridas S."/>
            <person name="Albert R."/>
            <person name="Binder M."/>
            <person name="Bloem J."/>
            <person name="Labutti K."/>
            <person name="Salamov A."/>
            <person name="Andreopoulos B."/>
            <person name="Baker S."/>
            <person name="Barry K."/>
            <person name="Bills G."/>
            <person name="Bluhm B."/>
            <person name="Cannon C."/>
            <person name="Castanera R."/>
            <person name="Culley D."/>
            <person name="Daum C."/>
            <person name="Ezra D."/>
            <person name="Gonzalez J."/>
            <person name="Henrissat B."/>
            <person name="Kuo A."/>
            <person name="Liang C."/>
            <person name="Lipzen A."/>
            <person name="Lutzoni F."/>
            <person name="Magnuson J."/>
            <person name="Mondo S."/>
            <person name="Nolan M."/>
            <person name="Ohm R."/>
            <person name="Pangilinan J."/>
            <person name="Park H.-J."/>
            <person name="Ramirez L."/>
            <person name="Alfaro M."/>
            <person name="Sun H."/>
            <person name="Tritt A."/>
            <person name="Yoshinaga Y."/>
            <person name="Zwiers L.-H."/>
            <person name="Turgeon B."/>
            <person name="Goodwin S."/>
            <person name="Spatafora J."/>
            <person name="Crous P."/>
            <person name="Grigoriev I."/>
        </authorList>
    </citation>
    <scope>NUCLEOTIDE SEQUENCE</scope>
    <source>
        <strain evidence="11">CBS 113818</strain>
    </source>
</reference>
<evidence type="ECO:0000313" key="12">
    <source>
        <dbReference type="Proteomes" id="UP000799424"/>
    </source>
</evidence>
<dbReference type="SUPFAM" id="SSF51445">
    <property type="entry name" value="(Trans)glycosidases"/>
    <property type="match status" value="1"/>
</dbReference>
<feature type="chain" id="PRO_5025458218" description="mannan endo-1,4-beta-mannosidase" evidence="9">
    <location>
        <begin position="16"/>
        <end position="372"/>
    </location>
</feature>
<evidence type="ECO:0000256" key="6">
    <source>
        <dbReference type="ARBA" id="ARBA00022729"/>
    </source>
</evidence>
<dbReference type="GO" id="GO:0046355">
    <property type="term" value="P:mannan catabolic process"/>
    <property type="evidence" value="ECO:0007669"/>
    <property type="project" value="UniProtKB-ARBA"/>
</dbReference>
<dbReference type="PANTHER" id="PTHR31451:SF39">
    <property type="entry name" value="MANNAN ENDO-1,4-BETA-MANNOSIDASE 1"/>
    <property type="match status" value="1"/>
</dbReference>
<keyword evidence="8" id="KW-0326">Glycosidase</keyword>
<evidence type="ECO:0000256" key="2">
    <source>
        <dbReference type="ARBA" id="ARBA00004613"/>
    </source>
</evidence>
<evidence type="ECO:0000256" key="3">
    <source>
        <dbReference type="ARBA" id="ARBA00005641"/>
    </source>
</evidence>
<proteinExistence type="inferred from homology"/>
<dbReference type="Proteomes" id="UP000799424">
    <property type="component" value="Unassembled WGS sequence"/>
</dbReference>